<gene>
    <name evidence="9" type="ORF">DFR64_0513</name>
</gene>
<keyword evidence="4" id="KW-0378">Hydrolase</keyword>
<dbReference type="EMBL" id="QUMS01000001">
    <property type="protein sequence ID" value="REG10654.1"/>
    <property type="molecule type" value="Genomic_DNA"/>
</dbReference>
<dbReference type="RefSeq" id="WP_116223821.1">
    <property type="nucleotide sequence ID" value="NZ_AP018437.1"/>
</dbReference>
<proteinExistence type="inferred from homology"/>
<dbReference type="Pfam" id="PF17768">
    <property type="entry name" value="RecJ_OB"/>
    <property type="match status" value="1"/>
</dbReference>
<dbReference type="PANTHER" id="PTHR30255">
    <property type="entry name" value="SINGLE-STRANDED-DNA-SPECIFIC EXONUCLEASE RECJ"/>
    <property type="match status" value="1"/>
</dbReference>
<dbReference type="InterPro" id="IPR001667">
    <property type="entry name" value="DDH_dom"/>
</dbReference>
<evidence type="ECO:0000259" key="7">
    <source>
        <dbReference type="Pfam" id="PF02272"/>
    </source>
</evidence>
<dbReference type="GO" id="GO:0008409">
    <property type="term" value="F:5'-3' exonuclease activity"/>
    <property type="evidence" value="ECO:0007669"/>
    <property type="project" value="InterPro"/>
</dbReference>
<dbReference type="InterPro" id="IPR041122">
    <property type="entry name" value="RecJ_OB"/>
</dbReference>
<dbReference type="Pfam" id="PF02272">
    <property type="entry name" value="DHHA1"/>
    <property type="match status" value="1"/>
</dbReference>
<dbReference type="GO" id="GO:0003676">
    <property type="term" value="F:nucleic acid binding"/>
    <property type="evidence" value="ECO:0007669"/>
    <property type="project" value="InterPro"/>
</dbReference>
<dbReference type="Proteomes" id="UP000256388">
    <property type="component" value="Unassembled WGS sequence"/>
</dbReference>
<reference evidence="9 10" key="1">
    <citation type="submission" date="2018-08" db="EMBL/GenBank/DDBJ databases">
        <title>Genomic Encyclopedia of Type Strains, Phase IV (KMG-IV): sequencing the most valuable type-strain genomes for metagenomic binning, comparative biology and taxonomic classification.</title>
        <authorList>
            <person name="Goeker M."/>
        </authorList>
    </citation>
    <scope>NUCLEOTIDE SEQUENCE [LARGE SCALE GENOMIC DNA]</scope>
    <source>
        <strain evidence="9 10">DSM 23923</strain>
    </source>
</reference>
<sequence>MKWLDPQPVSASPEISAAYSGSILLAEQLAQRGIDALPQAQAYLDPRAYKPASPFDFPDMPAAVERVQAAIQNQQTIGIWGDFDVDGQTSTALLVDGLRRAGAQVRYHVPNRARESHGIRLPFLKEFMLEGLDLLITCDTGISELESLTYAASQGLDVILTDHHTPPETLPPALALLNPRLLPDEHPMQDMAGVGTAYQLIRALYEARGHAADADTFLDLVALGTVADLADLSRENRYYVQRGLELMRTDLRPALQALLASADYRGGGINESLIGFTIGPRMNAAGRLDDANIVVEFLLSRDEAFLQAVAAQLEDLNSQRKLAVEGVYQSARDMLAQDPALGRYAALVLARPGWERGVVGIAASHLAEDFNKPVILLNLEGDTAAGSVRSVEGINIIRAIRENDSHLRSYGGHPMAAGLSLSADQLQPFRAALSKSVAAAAEGLPAEKQLQIDAYLPLSNLTQALVQEIDQLAPFGSGNPPPVLVTRNLEIIDDPISLGKNDLHKKILVCNDQGEFQEVLWWNSRDQNMPQGKFDLAYYLRLNRFQGKESVVLEWIDARETQVLATAPALPLFTSAFEDWRQTKDALNRLQALAEKEPLLCYAEGLNGQPPLTVKNRLQVEPTATLAILTPPPDFATLQGILKQAGARRVIFMRLDQPDDSPDGFLRRLSGLLRYAISHYNGQTSLDQLAAALGQNRTAIELGLSWWQAHGDILLQISDEGECTIEKNTAGAKFSTDELTQIAQRLDKLLSENAAFRSFYMRAEPDFLLRKG</sequence>
<dbReference type="SUPFAM" id="SSF64182">
    <property type="entry name" value="DHH phosphoesterases"/>
    <property type="match status" value="1"/>
</dbReference>
<keyword evidence="5 9" id="KW-0269">Exonuclease</keyword>
<comment type="similarity">
    <text evidence="1">Belongs to the RecJ family.</text>
</comment>
<dbReference type="OrthoDB" id="9809852at2"/>
<name>A0A347ZTY2_9CHLR</name>
<evidence type="ECO:0000259" key="6">
    <source>
        <dbReference type="Pfam" id="PF01368"/>
    </source>
</evidence>
<keyword evidence="10" id="KW-1185">Reference proteome</keyword>
<keyword evidence="3" id="KW-0540">Nuclease</keyword>
<feature type="domain" description="DDH" evidence="6">
    <location>
        <begin position="77"/>
        <end position="225"/>
    </location>
</feature>
<dbReference type="AlphaFoldDB" id="A0A347ZTY2"/>
<feature type="domain" description="RecJ OB" evidence="8">
    <location>
        <begin position="452"/>
        <end position="555"/>
    </location>
</feature>
<evidence type="ECO:0000256" key="4">
    <source>
        <dbReference type="ARBA" id="ARBA00022801"/>
    </source>
</evidence>
<organism evidence="9 10">
    <name type="scientific">Pelolinea submarina</name>
    <dbReference type="NCBI Taxonomy" id="913107"/>
    <lineage>
        <taxon>Bacteria</taxon>
        <taxon>Bacillati</taxon>
        <taxon>Chloroflexota</taxon>
        <taxon>Anaerolineae</taxon>
        <taxon>Anaerolineales</taxon>
        <taxon>Anaerolineaceae</taxon>
        <taxon>Pelolinea</taxon>
    </lineage>
</organism>
<dbReference type="Pfam" id="PF01368">
    <property type="entry name" value="DHH"/>
    <property type="match status" value="1"/>
</dbReference>
<protein>
    <recommendedName>
        <fullName evidence="2">Single-stranded-DNA-specific exonuclease RecJ</fullName>
    </recommendedName>
</protein>
<evidence type="ECO:0000256" key="1">
    <source>
        <dbReference type="ARBA" id="ARBA00005915"/>
    </source>
</evidence>
<dbReference type="InterPro" id="IPR004610">
    <property type="entry name" value="RecJ"/>
</dbReference>
<dbReference type="NCBIfam" id="TIGR00644">
    <property type="entry name" value="recJ"/>
    <property type="match status" value="1"/>
</dbReference>
<evidence type="ECO:0000256" key="2">
    <source>
        <dbReference type="ARBA" id="ARBA00019841"/>
    </source>
</evidence>
<dbReference type="Gene3D" id="3.90.1640.30">
    <property type="match status" value="1"/>
</dbReference>
<dbReference type="InterPro" id="IPR003156">
    <property type="entry name" value="DHHA1_dom"/>
</dbReference>
<evidence type="ECO:0000313" key="9">
    <source>
        <dbReference type="EMBL" id="REG10654.1"/>
    </source>
</evidence>
<evidence type="ECO:0000259" key="8">
    <source>
        <dbReference type="Pfam" id="PF17768"/>
    </source>
</evidence>
<comment type="caution">
    <text evidence="9">The sequence shown here is derived from an EMBL/GenBank/DDBJ whole genome shotgun (WGS) entry which is preliminary data.</text>
</comment>
<dbReference type="GO" id="GO:0006281">
    <property type="term" value="P:DNA repair"/>
    <property type="evidence" value="ECO:0007669"/>
    <property type="project" value="InterPro"/>
</dbReference>
<dbReference type="PANTHER" id="PTHR30255:SF2">
    <property type="entry name" value="SINGLE-STRANDED-DNA-SPECIFIC EXONUCLEASE RECJ"/>
    <property type="match status" value="1"/>
</dbReference>
<dbReference type="InterPro" id="IPR051673">
    <property type="entry name" value="SSDNA_exonuclease_RecJ"/>
</dbReference>
<evidence type="ECO:0000256" key="5">
    <source>
        <dbReference type="ARBA" id="ARBA00022839"/>
    </source>
</evidence>
<evidence type="ECO:0000256" key="3">
    <source>
        <dbReference type="ARBA" id="ARBA00022722"/>
    </source>
</evidence>
<dbReference type="GO" id="GO:0006310">
    <property type="term" value="P:DNA recombination"/>
    <property type="evidence" value="ECO:0007669"/>
    <property type="project" value="InterPro"/>
</dbReference>
<feature type="domain" description="DHHA1" evidence="7">
    <location>
        <begin position="347"/>
        <end position="437"/>
    </location>
</feature>
<dbReference type="InterPro" id="IPR038763">
    <property type="entry name" value="DHH_sf"/>
</dbReference>
<dbReference type="Gene3D" id="3.10.310.30">
    <property type="match status" value="1"/>
</dbReference>
<accession>A0A347ZTY2</accession>
<evidence type="ECO:0000313" key="10">
    <source>
        <dbReference type="Proteomes" id="UP000256388"/>
    </source>
</evidence>